<proteinExistence type="predicted"/>
<reference evidence="11 12" key="1">
    <citation type="submission" date="2020-06" db="EMBL/GenBank/DDBJ databases">
        <title>Description of novel acetic acid bacteria.</title>
        <authorList>
            <person name="Sombolestani A."/>
        </authorList>
    </citation>
    <scope>NUCLEOTIDE SEQUENCE [LARGE SCALE GENOMIC DNA]</scope>
    <source>
        <strain evidence="11 12">LMG 31431</strain>
    </source>
</reference>
<organism evidence="11 12">
    <name type="scientific">Nguyenibacter vanlangensis</name>
    <dbReference type="NCBI Taxonomy" id="1216886"/>
    <lineage>
        <taxon>Bacteria</taxon>
        <taxon>Pseudomonadati</taxon>
        <taxon>Pseudomonadota</taxon>
        <taxon>Alphaproteobacteria</taxon>
        <taxon>Acetobacterales</taxon>
        <taxon>Acetobacteraceae</taxon>
        <taxon>Nguyenibacter</taxon>
    </lineage>
</organism>
<evidence type="ECO:0000313" key="11">
    <source>
        <dbReference type="EMBL" id="NVN12283.1"/>
    </source>
</evidence>
<comment type="caution">
    <text evidence="11">The sequence shown here is derived from an EMBL/GenBank/DDBJ whole genome shotgun (WGS) entry which is preliminary data.</text>
</comment>
<feature type="non-terminal residue" evidence="11">
    <location>
        <position position="1"/>
    </location>
</feature>
<keyword evidence="3" id="KW-0812">Transmembrane</keyword>
<evidence type="ECO:0000313" key="12">
    <source>
        <dbReference type="Proteomes" id="UP000534870"/>
    </source>
</evidence>
<dbReference type="GO" id="GO:0071555">
    <property type="term" value="P:cell wall organization"/>
    <property type="evidence" value="ECO:0007669"/>
    <property type="project" value="UniProtKB-KW"/>
</dbReference>
<dbReference type="InterPro" id="IPR050396">
    <property type="entry name" value="Glycosyltr_51/Transpeptidase"/>
</dbReference>
<feature type="domain" description="Penicillin-binding protein transpeptidase" evidence="10">
    <location>
        <begin position="22"/>
        <end position="109"/>
    </location>
</feature>
<dbReference type="Proteomes" id="UP000534870">
    <property type="component" value="Unassembled WGS sequence"/>
</dbReference>
<keyword evidence="1" id="KW-0328">Glycosyltransferase</keyword>
<protein>
    <submittedName>
        <fullName evidence="11">Penicillin-binding protein</fullName>
    </submittedName>
</protein>
<evidence type="ECO:0000256" key="4">
    <source>
        <dbReference type="ARBA" id="ARBA00022960"/>
    </source>
</evidence>
<evidence type="ECO:0000256" key="3">
    <source>
        <dbReference type="ARBA" id="ARBA00022692"/>
    </source>
</evidence>
<keyword evidence="6" id="KW-1133">Transmembrane helix</keyword>
<dbReference type="GO" id="GO:0008955">
    <property type="term" value="F:peptidoglycan glycosyltransferase activity"/>
    <property type="evidence" value="ECO:0007669"/>
    <property type="project" value="TreeGrafter"/>
</dbReference>
<dbReference type="GO" id="GO:0009252">
    <property type="term" value="P:peptidoglycan biosynthetic process"/>
    <property type="evidence" value="ECO:0007669"/>
    <property type="project" value="UniProtKB-KW"/>
</dbReference>
<evidence type="ECO:0000256" key="6">
    <source>
        <dbReference type="ARBA" id="ARBA00022989"/>
    </source>
</evidence>
<evidence type="ECO:0000256" key="8">
    <source>
        <dbReference type="ARBA" id="ARBA00023316"/>
    </source>
</evidence>
<dbReference type="GO" id="GO:0008658">
    <property type="term" value="F:penicillin binding"/>
    <property type="evidence" value="ECO:0007669"/>
    <property type="project" value="InterPro"/>
</dbReference>
<dbReference type="Gene3D" id="3.40.710.10">
    <property type="entry name" value="DD-peptidase/beta-lactamase superfamily"/>
    <property type="match status" value="1"/>
</dbReference>
<evidence type="ECO:0000256" key="1">
    <source>
        <dbReference type="ARBA" id="ARBA00022676"/>
    </source>
</evidence>
<feature type="compositionally biased region" description="Low complexity" evidence="9">
    <location>
        <begin position="189"/>
        <end position="208"/>
    </location>
</feature>
<keyword evidence="5" id="KW-0573">Peptidoglycan synthesis</keyword>
<dbReference type="PANTHER" id="PTHR32282">
    <property type="entry name" value="BINDING PROTEIN TRANSPEPTIDASE, PUTATIVE-RELATED"/>
    <property type="match status" value="1"/>
</dbReference>
<evidence type="ECO:0000256" key="2">
    <source>
        <dbReference type="ARBA" id="ARBA00022679"/>
    </source>
</evidence>
<feature type="compositionally biased region" description="Pro residues" evidence="9">
    <location>
        <begin position="209"/>
        <end position="218"/>
    </location>
</feature>
<dbReference type="InterPro" id="IPR001460">
    <property type="entry name" value="PCN-bd_Tpept"/>
</dbReference>
<keyword evidence="2" id="KW-0808">Transferase</keyword>
<dbReference type="EMBL" id="JABXXP010000390">
    <property type="protein sequence ID" value="NVN12283.1"/>
    <property type="molecule type" value="Genomic_DNA"/>
</dbReference>
<dbReference type="GO" id="GO:0008360">
    <property type="term" value="P:regulation of cell shape"/>
    <property type="evidence" value="ECO:0007669"/>
    <property type="project" value="UniProtKB-KW"/>
</dbReference>
<accession>A0A7Y7IYD8</accession>
<evidence type="ECO:0000259" key="10">
    <source>
        <dbReference type="Pfam" id="PF00905"/>
    </source>
</evidence>
<dbReference type="InterPro" id="IPR012338">
    <property type="entry name" value="Beta-lactam/transpept-like"/>
</dbReference>
<name>A0A7Y7IYD8_9PROT</name>
<evidence type="ECO:0000256" key="7">
    <source>
        <dbReference type="ARBA" id="ARBA00023136"/>
    </source>
</evidence>
<dbReference type="RefSeq" id="WP_281362821.1">
    <property type="nucleotide sequence ID" value="NZ_JABXXP010000390.1"/>
</dbReference>
<keyword evidence="8" id="KW-0961">Cell wall biogenesis/degradation</keyword>
<evidence type="ECO:0000256" key="9">
    <source>
        <dbReference type="SAM" id="MobiDB-lite"/>
    </source>
</evidence>
<dbReference type="SUPFAM" id="SSF56601">
    <property type="entry name" value="beta-lactamase/transpeptidase-like"/>
    <property type="match status" value="1"/>
</dbReference>
<keyword evidence="7" id="KW-0472">Membrane</keyword>
<dbReference type="GO" id="GO:0030288">
    <property type="term" value="C:outer membrane-bounded periplasmic space"/>
    <property type="evidence" value="ECO:0007669"/>
    <property type="project" value="TreeGrafter"/>
</dbReference>
<gene>
    <name evidence="11" type="ORF">HUK84_14325</name>
</gene>
<evidence type="ECO:0000256" key="5">
    <source>
        <dbReference type="ARBA" id="ARBA00022984"/>
    </source>
</evidence>
<feature type="region of interest" description="Disordered" evidence="9">
    <location>
        <begin position="167"/>
        <end position="230"/>
    </location>
</feature>
<feature type="compositionally biased region" description="Gly residues" evidence="9">
    <location>
        <begin position="219"/>
        <end position="230"/>
    </location>
</feature>
<sequence length="230" mass="23157">GGGVGAVPADGPLLADTRPQIASPESSFQILSMMEDVIRQGTGKPAGDGIDRPIAGKTGTSQDFNDAWFAGFSPDIVTVVWVGFDAPQSLGKNETGGNIAGPIWNQVMKAVLADRPRLDFPVPPGVTLARYDTGRVMAVDAFKPDQIPGVSADLYANVTGALTAADTGAENMPDSESDMAASPTAGAQGTTAPDTTVPGTTVPGTAVPAGPPKVPPQPAGGGDIGMGGLY</sequence>
<dbReference type="Pfam" id="PF00905">
    <property type="entry name" value="Transpeptidase"/>
    <property type="match status" value="1"/>
</dbReference>
<dbReference type="AlphaFoldDB" id="A0A7Y7IYD8"/>
<dbReference type="PANTHER" id="PTHR32282:SF27">
    <property type="entry name" value="PENICILLIN-BINDING PROTEIN 1A"/>
    <property type="match status" value="1"/>
</dbReference>
<keyword evidence="4" id="KW-0133">Cell shape</keyword>